<feature type="transmembrane region" description="Helical" evidence="1">
    <location>
        <begin position="7"/>
        <end position="30"/>
    </location>
</feature>
<keyword evidence="3" id="KW-1185">Reference proteome</keyword>
<proteinExistence type="predicted"/>
<evidence type="ECO:0000313" key="2">
    <source>
        <dbReference type="EMBL" id="WNM59950.1"/>
    </source>
</evidence>
<evidence type="ECO:0000313" key="3">
    <source>
        <dbReference type="Proteomes" id="UP001302719"/>
    </source>
</evidence>
<dbReference type="KEGG" id="nall:PP769_09385"/>
<dbReference type="EMBL" id="CP116967">
    <property type="protein sequence ID" value="WNM59950.1"/>
    <property type="molecule type" value="Genomic_DNA"/>
</dbReference>
<gene>
    <name evidence="2" type="ORF">PP769_09385</name>
</gene>
<keyword evidence="1" id="KW-1133">Transmembrane helix</keyword>
<keyword evidence="1" id="KW-0812">Transmembrane</keyword>
<name>A0AA96GGM3_9BACT</name>
<accession>A0AA96GGM3</accession>
<sequence>MTFRNNVAAFLWGFSAMFLVLVGAMTYVLIRHGTPVGYSPIIVTGAMALFWVGAVGFTAYSNSKHCLRVTFQSGSHDFITWHFPFSKKERIVARTDIAPATVVESTDDEGAPYFYARVPIQDGTMIDIAEGHHRASCEATCIRFNAILGPRSTQAMV</sequence>
<dbReference type="AlphaFoldDB" id="A0AA96GGM3"/>
<protein>
    <submittedName>
        <fullName evidence="2">Uncharacterized protein</fullName>
    </submittedName>
</protein>
<dbReference type="Proteomes" id="UP001302719">
    <property type="component" value="Chromosome"/>
</dbReference>
<organism evidence="2 3">
    <name type="scientific">Candidatus Nitrospira allomarina</name>
    <dbReference type="NCBI Taxonomy" id="3020900"/>
    <lineage>
        <taxon>Bacteria</taxon>
        <taxon>Pseudomonadati</taxon>
        <taxon>Nitrospirota</taxon>
        <taxon>Nitrospiria</taxon>
        <taxon>Nitrospirales</taxon>
        <taxon>Nitrospiraceae</taxon>
        <taxon>Nitrospira</taxon>
    </lineage>
</organism>
<feature type="transmembrane region" description="Helical" evidence="1">
    <location>
        <begin position="36"/>
        <end position="60"/>
    </location>
</feature>
<dbReference type="RefSeq" id="WP_312646850.1">
    <property type="nucleotide sequence ID" value="NZ_CP116967.1"/>
</dbReference>
<reference evidence="2 3" key="1">
    <citation type="submission" date="2023-01" db="EMBL/GenBank/DDBJ databases">
        <title>Cultivation and genomic characterization of new, ubiquitous marine nitrite-oxidizing bacteria from the Nitrospirales.</title>
        <authorList>
            <person name="Mueller A.J."/>
            <person name="Daebeler A."/>
            <person name="Herbold C.W."/>
            <person name="Kirkegaard R.H."/>
            <person name="Daims H."/>
        </authorList>
    </citation>
    <scope>NUCLEOTIDE SEQUENCE [LARGE SCALE GENOMIC DNA]</scope>
    <source>
        <strain evidence="2 3">VA</strain>
    </source>
</reference>
<keyword evidence="1" id="KW-0472">Membrane</keyword>
<evidence type="ECO:0000256" key="1">
    <source>
        <dbReference type="SAM" id="Phobius"/>
    </source>
</evidence>